<evidence type="ECO:0000256" key="3">
    <source>
        <dbReference type="ARBA" id="ARBA00022475"/>
    </source>
</evidence>
<dbReference type="EMBL" id="CP117826">
    <property type="protein sequence ID" value="XCC61572.1"/>
    <property type="molecule type" value="Genomic_DNA"/>
</dbReference>
<dbReference type="InterPro" id="IPR051327">
    <property type="entry name" value="MATE_MepA_subfamily"/>
</dbReference>
<feature type="transmembrane region" description="Helical" evidence="7">
    <location>
        <begin position="372"/>
        <end position="391"/>
    </location>
</feature>
<dbReference type="RefSeq" id="WP_353422987.1">
    <property type="nucleotide sequence ID" value="NZ_CP117826.1"/>
</dbReference>
<dbReference type="GO" id="GO:0005886">
    <property type="term" value="C:plasma membrane"/>
    <property type="evidence" value="ECO:0007669"/>
    <property type="project" value="UniProtKB-SubCell"/>
</dbReference>
<evidence type="ECO:0000313" key="8">
    <source>
        <dbReference type="EMBL" id="XCC61572.1"/>
    </source>
</evidence>
<feature type="transmembrane region" description="Helical" evidence="7">
    <location>
        <begin position="146"/>
        <end position="169"/>
    </location>
</feature>
<keyword evidence="6 7" id="KW-0472">Membrane</keyword>
<feature type="transmembrane region" description="Helical" evidence="7">
    <location>
        <begin position="248"/>
        <end position="274"/>
    </location>
</feature>
<keyword evidence="2" id="KW-0813">Transport</keyword>
<dbReference type="GO" id="GO:0015297">
    <property type="term" value="F:antiporter activity"/>
    <property type="evidence" value="ECO:0007669"/>
    <property type="project" value="InterPro"/>
</dbReference>
<gene>
    <name evidence="8" type="ORF">PUP29_08530</name>
</gene>
<feature type="transmembrane region" description="Helical" evidence="7">
    <location>
        <begin position="427"/>
        <end position="447"/>
    </location>
</feature>
<dbReference type="GO" id="GO:0042910">
    <property type="term" value="F:xenobiotic transmembrane transporter activity"/>
    <property type="evidence" value="ECO:0007669"/>
    <property type="project" value="InterPro"/>
</dbReference>
<evidence type="ECO:0000256" key="1">
    <source>
        <dbReference type="ARBA" id="ARBA00004651"/>
    </source>
</evidence>
<feature type="transmembrane region" description="Helical" evidence="7">
    <location>
        <begin position="204"/>
        <end position="227"/>
    </location>
</feature>
<feature type="transmembrane region" description="Helical" evidence="7">
    <location>
        <begin position="104"/>
        <end position="126"/>
    </location>
</feature>
<evidence type="ECO:0000256" key="5">
    <source>
        <dbReference type="ARBA" id="ARBA00022989"/>
    </source>
</evidence>
<accession>A0AAU8A6T1</accession>
<dbReference type="PANTHER" id="PTHR43823">
    <property type="entry name" value="SPORULATION PROTEIN YKVU"/>
    <property type="match status" value="1"/>
</dbReference>
<proteinExistence type="predicted"/>
<feature type="transmembrane region" description="Helical" evidence="7">
    <location>
        <begin position="403"/>
        <end position="421"/>
    </location>
</feature>
<keyword evidence="5 7" id="KW-1133">Transmembrane helix</keyword>
<evidence type="ECO:0000256" key="2">
    <source>
        <dbReference type="ARBA" id="ARBA00022448"/>
    </source>
</evidence>
<feature type="transmembrane region" description="Helical" evidence="7">
    <location>
        <begin position="333"/>
        <end position="352"/>
    </location>
</feature>
<keyword evidence="4 7" id="KW-0812">Transmembrane</keyword>
<feature type="transmembrane region" description="Helical" evidence="7">
    <location>
        <begin position="62"/>
        <end position="83"/>
    </location>
</feature>
<keyword evidence="3" id="KW-1003">Cell membrane</keyword>
<dbReference type="AlphaFoldDB" id="A0AAU8A6T1"/>
<organism evidence="8">
    <name type="scientific">Christensenella massiliensis</name>
    <dbReference type="NCBI Taxonomy" id="1805714"/>
    <lineage>
        <taxon>Bacteria</taxon>
        <taxon>Bacillati</taxon>
        <taxon>Bacillota</taxon>
        <taxon>Clostridia</taxon>
        <taxon>Christensenellales</taxon>
        <taxon>Christensenellaceae</taxon>
        <taxon>Christensenella</taxon>
    </lineage>
</organism>
<feature type="transmembrane region" description="Helical" evidence="7">
    <location>
        <begin position="294"/>
        <end position="312"/>
    </location>
</feature>
<evidence type="ECO:0000256" key="7">
    <source>
        <dbReference type="SAM" id="Phobius"/>
    </source>
</evidence>
<reference evidence="8" key="1">
    <citation type="submission" date="2023-02" db="EMBL/GenBank/DDBJ databases">
        <title>Gut commensal Christensenella minuta modulates host metabolism via a new class of secondary bile acids.</title>
        <authorList>
            <person name="Liu C."/>
        </authorList>
    </citation>
    <scope>NUCLEOTIDE SEQUENCE</scope>
    <source>
        <strain evidence="8">CA70</strain>
    </source>
</reference>
<feature type="transmembrane region" description="Helical" evidence="7">
    <location>
        <begin position="35"/>
        <end position="56"/>
    </location>
</feature>
<name>A0AAU8A6T1_9FIRM</name>
<comment type="subcellular location">
    <subcellularLocation>
        <location evidence="1">Cell membrane</location>
        <topology evidence="1">Multi-pass membrane protein</topology>
    </subcellularLocation>
</comment>
<dbReference type="Pfam" id="PF01554">
    <property type="entry name" value="MatE"/>
    <property type="match status" value="2"/>
</dbReference>
<dbReference type="PIRSF" id="PIRSF006603">
    <property type="entry name" value="DinF"/>
    <property type="match status" value="1"/>
</dbReference>
<protein>
    <submittedName>
        <fullName evidence="8">MATE family efflux transporter</fullName>
    </submittedName>
</protein>
<evidence type="ECO:0000256" key="4">
    <source>
        <dbReference type="ARBA" id="ARBA00022692"/>
    </source>
</evidence>
<feature type="transmembrane region" description="Helical" evidence="7">
    <location>
        <begin position="176"/>
        <end position="198"/>
    </location>
</feature>
<dbReference type="InterPro" id="IPR002528">
    <property type="entry name" value="MATE_fam"/>
</dbReference>
<evidence type="ECO:0000256" key="6">
    <source>
        <dbReference type="ARBA" id="ARBA00023136"/>
    </source>
</evidence>
<dbReference type="InterPro" id="IPR048279">
    <property type="entry name" value="MdtK-like"/>
</dbReference>
<dbReference type="PANTHER" id="PTHR43823:SF3">
    <property type="entry name" value="MULTIDRUG EXPORT PROTEIN MEPA"/>
    <property type="match status" value="1"/>
</dbReference>
<sequence>MMEAPNGTAQVTNMDKGLSIHPDFFPVFRFTLPTIIMMVFMALYTVVDGIFLSQWVNTDALAAVNIVGPFLYTVIAFGNMFGAGGSAVVAHKLGAGAPETARRYFTALLILSGSTGAILSVLAFVFQGGLLQLLGASPLLLPYCRAYFTALLPFIPFGLIQTFFHYFFVTAGKPQIGMAVALAAGFTKIALEYLFIAILGWGVFGAALATGIGYTVPSVFAISYFTLQKKTDLRIAPPLFRARIIGRSMANGASEMISVMAGSLAVFVFNLTMIERVGEDGVAAISILLYSQNLWTALYIGFSNGVAPLLSYTLGTQDGKRLRRLFVQCIRSITLFSVATYVISLLSANNFFTIFAPPGSPVFRLASEGFPFFAISYIFIGFNIFSSAFFTSLGNARVSATISFLRTFVFLLGALLLLPSFLGMNGIWFAVSAAELLTFPFSLFFFFKYRSIYHYSLYSKATQRQHTKV</sequence>